<evidence type="ECO:0008006" key="4">
    <source>
        <dbReference type="Google" id="ProtNLM"/>
    </source>
</evidence>
<dbReference type="RefSeq" id="WP_310965514.1">
    <property type="nucleotide sequence ID" value="NZ_JAVMBO010000003.1"/>
</dbReference>
<evidence type="ECO:0000256" key="1">
    <source>
        <dbReference type="SAM" id="MobiDB-lite"/>
    </source>
</evidence>
<proteinExistence type="predicted"/>
<dbReference type="Proteomes" id="UP001267407">
    <property type="component" value="Unassembled WGS sequence"/>
</dbReference>
<feature type="region of interest" description="Disordered" evidence="1">
    <location>
        <begin position="55"/>
        <end position="74"/>
    </location>
</feature>
<keyword evidence="3" id="KW-1185">Reference proteome</keyword>
<evidence type="ECO:0000313" key="2">
    <source>
        <dbReference type="EMBL" id="MDS1309072.1"/>
    </source>
</evidence>
<comment type="caution">
    <text evidence="2">The sequence shown here is derived from an EMBL/GenBank/DDBJ whole genome shotgun (WGS) entry which is preliminary data.</text>
</comment>
<evidence type="ECO:0000313" key="3">
    <source>
        <dbReference type="Proteomes" id="UP001267407"/>
    </source>
</evidence>
<organism evidence="2 3">
    <name type="scientific">Marinobacter xiaoshiensis</name>
    <dbReference type="NCBI Taxonomy" id="3073652"/>
    <lineage>
        <taxon>Bacteria</taxon>
        <taxon>Pseudomonadati</taxon>
        <taxon>Pseudomonadota</taxon>
        <taxon>Gammaproteobacteria</taxon>
        <taxon>Pseudomonadales</taxon>
        <taxon>Marinobacteraceae</taxon>
        <taxon>Marinobacter</taxon>
    </lineage>
</organism>
<feature type="compositionally biased region" description="Basic and acidic residues" evidence="1">
    <location>
        <begin position="57"/>
        <end position="74"/>
    </location>
</feature>
<gene>
    <name evidence="2" type="ORF">RKA07_03010</name>
</gene>
<accession>A0ABU2HDG0</accession>
<protein>
    <recommendedName>
        <fullName evidence="4">Antitoxin VapB</fullName>
    </recommendedName>
</protein>
<dbReference type="EMBL" id="JAVMBO010000003">
    <property type="protein sequence ID" value="MDS1309072.1"/>
    <property type="molecule type" value="Genomic_DNA"/>
</dbReference>
<sequence>MSIKRMTEEELLADLDANSAHADELAKPLPKELTPLEKLKGSVKRYEGPFDEMWYGEDYKGDGSKDKAQSDPET</sequence>
<name>A0ABU2HDG0_9GAMM</name>
<reference evidence="2" key="1">
    <citation type="submission" date="2023-09" db="EMBL/GenBank/DDBJ databases">
        <title>Marinobacter sediminicola sp. nov. and Marinobacter maritimum sp. nov., isolated from marine sediment.</title>
        <authorList>
            <person name="An J."/>
        </authorList>
    </citation>
    <scope>NUCLEOTIDE SEQUENCE</scope>
    <source>
        <strain evidence="2">F60267</strain>
    </source>
</reference>